<gene>
    <name evidence="1" type="ORF">LCGC14_2825850</name>
</gene>
<dbReference type="EMBL" id="LAZR01053693">
    <property type="protein sequence ID" value="KKK80200.1"/>
    <property type="molecule type" value="Genomic_DNA"/>
</dbReference>
<name>A0A0F8Z298_9ZZZZ</name>
<evidence type="ECO:0000313" key="1">
    <source>
        <dbReference type="EMBL" id="KKK80200.1"/>
    </source>
</evidence>
<comment type="caution">
    <text evidence="1">The sequence shown here is derived from an EMBL/GenBank/DDBJ whole genome shotgun (WGS) entry which is preliminary data.</text>
</comment>
<dbReference type="AlphaFoldDB" id="A0A0F8Z298"/>
<proteinExistence type="predicted"/>
<accession>A0A0F8Z298</accession>
<sequence length="113" mass="12399">MASGKRKKKKSLSSRVRTLEKRVSSLAVMKLRQKIVTESKVVTSTSNGFATGTVSCPYGTKVVGGGGEWLGRMYRDQTIMVSRPEVRGWTAMGALPFTSAGWSFRIHAICTRL</sequence>
<protein>
    <submittedName>
        <fullName evidence="1">Uncharacterized protein</fullName>
    </submittedName>
</protein>
<organism evidence="1">
    <name type="scientific">marine sediment metagenome</name>
    <dbReference type="NCBI Taxonomy" id="412755"/>
    <lineage>
        <taxon>unclassified sequences</taxon>
        <taxon>metagenomes</taxon>
        <taxon>ecological metagenomes</taxon>
    </lineage>
</organism>
<reference evidence="1" key="1">
    <citation type="journal article" date="2015" name="Nature">
        <title>Complex archaea that bridge the gap between prokaryotes and eukaryotes.</title>
        <authorList>
            <person name="Spang A."/>
            <person name="Saw J.H."/>
            <person name="Jorgensen S.L."/>
            <person name="Zaremba-Niedzwiedzka K."/>
            <person name="Martijn J."/>
            <person name="Lind A.E."/>
            <person name="van Eijk R."/>
            <person name="Schleper C."/>
            <person name="Guy L."/>
            <person name="Ettema T.J."/>
        </authorList>
    </citation>
    <scope>NUCLEOTIDE SEQUENCE</scope>
</reference>